<feature type="transmembrane region" description="Helical" evidence="9">
    <location>
        <begin position="202"/>
        <end position="231"/>
    </location>
</feature>
<accession>A0A0H5E2I1</accession>
<evidence type="ECO:0000313" key="12">
    <source>
        <dbReference type="Proteomes" id="UP000220251"/>
    </source>
</evidence>
<dbReference type="InterPro" id="IPR006669">
    <property type="entry name" value="MgtE_transporter"/>
</dbReference>
<gene>
    <name evidence="11" type="ORF">ELAC_0031</name>
</gene>
<keyword evidence="7 9" id="KW-0472">Membrane</keyword>
<protein>
    <submittedName>
        <fullName evidence="11">Putative magnesium transporter</fullName>
    </submittedName>
</protein>
<feature type="transmembrane region" description="Helical" evidence="9">
    <location>
        <begin position="252"/>
        <end position="272"/>
    </location>
</feature>
<comment type="similarity">
    <text evidence="2">Belongs to the SLC41A transporter family.</text>
</comment>
<dbReference type="InterPro" id="IPR006667">
    <property type="entry name" value="SLC41_membr_dom"/>
</dbReference>
<keyword evidence="3" id="KW-0813">Transport</keyword>
<evidence type="ECO:0000256" key="6">
    <source>
        <dbReference type="ARBA" id="ARBA00022989"/>
    </source>
</evidence>
<evidence type="ECO:0000313" key="11">
    <source>
        <dbReference type="EMBL" id="CRX37395.1"/>
    </source>
</evidence>
<dbReference type="CDD" id="cd04606">
    <property type="entry name" value="CBS_pair_Mg_transporter"/>
    <property type="match status" value="1"/>
</dbReference>
<dbReference type="Gene3D" id="3.10.580.10">
    <property type="entry name" value="CBS-domain"/>
    <property type="match status" value="1"/>
</dbReference>
<feature type="domain" description="CBS" evidence="10">
    <location>
        <begin position="85"/>
        <end position="142"/>
    </location>
</feature>
<evidence type="ECO:0000256" key="8">
    <source>
        <dbReference type="PROSITE-ProRule" id="PRU00703"/>
    </source>
</evidence>
<keyword evidence="5" id="KW-0460">Magnesium</keyword>
<evidence type="ECO:0000256" key="1">
    <source>
        <dbReference type="ARBA" id="ARBA00004141"/>
    </source>
</evidence>
<dbReference type="InterPro" id="IPR036739">
    <property type="entry name" value="SLC41_membr_dom_sf"/>
</dbReference>
<dbReference type="Gene3D" id="1.10.357.20">
    <property type="entry name" value="SLC41 divalent cation transporters, integral membrane domain"/>
    <property type="match status" value="1"/>
</dbReference>
<keyword evidence="12" id="KW-1185">Reference proteome</keyword>
<evidence type="ECO:0000256" key="4">
    <source>
        <dbReference type="ARBA" id="ARBA00022692"/>
    </source>
</evidence>
<dbReference type="GO" id="GO:0015095">
    <property type="term" value="F:magnesium ion transmembrane transporter activity"/>
    <property type="evidence" value="ECO:0007669"/>
    <property type="project" value="InterPro"/>
</dbReference>
<dbReference type="RefSeq" id="WP_098037252.1">
    <property type="nucleotide sequence ID" value="NZ_CWGJ01000001.1"/>
</dbReference>
<dbReference type="Pfam" id="PF00571">
    <property type="entry name" value="CBS"/>
    <property type="match status" value="1"/>
</dbReference>
<comment type="subcellular location">
    <subcellularLocation>
        <location evidence="1">Membrane</location>
        <topology evidence="1">Multi-pass membrane protein</topology>
    </subcellularLocation>
</comment>
<evidence type="ECO:0000256" key="5">
    <source>
        <dbReference type="ARBA" id="ARBA00022842"/>
    </source>
</evidence>
<dbReference type="EMBL" id="CWGJ01000001">
    <property type="protein sequence ID" value="CRX37395.1"/>
    <property type="molecule type" value="Genomic_DNA"/>
</dbReference>
<evidence type="ECO:0000256" key="2">
    <source>
        <dbReference type="ARBA" id="ARBA00009749"/>
    </source>
</evidence>
<dbReference type="Proteomes" id="UP000220251">
    <property type="component" value="Unassembled WGS sequence"/>
</dbReference>
<sequence>MQINVHKELEKFDLNQPIKNSLSGQCLSLKEEWTVAEATDYLKSLTDKVELRWFYVVNPKNQLSGVISSHNLLLAKAHETLKSVMDTETITVAAEAPFRVAIRMMNENQLLSLPVIDHDNNFLGIVEMKASPEAATDERHPLKRKKRLYNDIFQLIGVSIERAENKNAFAAFAIRMPWLFSNLFSGFVCLAISKYFEATLQSAIVLAMFIPLVLTLSESVSMQALTLSLGLTHRRIISVGDVFFKLLQEIKTSALLGTASFLIVLLVSLLIINEGIPYLTIGLSIFLSMVFSACLGVVIPVGVKFLKLNPEIAAGPLVLTIADILTTFVYMSLATYFLT</sequence>
<reference evidence="12" key="1">
    <citation type="submission" date="2015-06" db="EMBL/GenBank/DDBJ databases">
        <authorList>
            <person name="Bertelli C."/>
        </authorList>
    </citation>
    <scope>NUCLEOTIDE SEQUENCE [LARGE SCALE GENOMIC DNA]</scope>
    <source>
        <strain evidence="12">CRIB-30</strain>
    </source>
</reference>
<dbReference type="SUPFAM" id="SSF54631">
    <property type="entry name" value="CBS-domain pair"/>
    <property type="match status" value="1"/>
</dbReference>
<evidence type="ECO:0000256" key="3">
    <source>
        <dbReference type="ARBA" id="ARBA00022448"/>
    </source>
</evidence>
<evidence type="ECO:0000259" key="10">
    <source>
        <dbReference type="PROSITE" id="PS51371"/>
    </source>
</evidence>
<proteinExistence type="inferred from homology"/>
<dbReference type="Pfam" id="PF01769">
    <property type="entry name" value="MgtE"/>
    <property type="match status" value="1"/>
</dbReference>
<evidence type="ECO:0000256" key="9">
    <source>
        <dbReference type="SAM" id="Phobius"/>
    </source>
</evidence>
<evidence type="ECO:0000256" key="7">
    <source>
        <dbReference type="ARBA" id="ARBA00023136"/>
    </source>
</evidence>
<dbReference type="InterPro" id="IPR046342">
    <property type="entry name" value="CBS_dom_sf"/>
</dbReference>
<organism evidence="11 12">
    <name type="scientific">Estrella lausannensis</name>
    <dbReference type="NCBI Taxonomy" id="483423"/>
    <lineage>
        <taxon>Bacteria</taxon>
        <taxon>Pseudomonadati</taxon>
        <taxon>Chlamydiota</taxon>
        <taxon>Chlamydiia</taxon>
        <taxon>Parachlamydiales</taxon>
        <taxon>Candidatus Criblamydiaceae</taxon>
        <taxon>Estrella</taxon>
    </lineage>
</organism>
<keyword evidence="6 9" id="KW-1133">Transmembrane helix</keyword>
<dbReference type="GO" id="GO:0016020">
    <property type="term" value="C:membrane"/>
    <property type="evidence" value="ECO:0007669"/>
    <property type="project" value="UniProtKB-SubCell"/>
</dbReference>
<dbReference type="OrthoDB" id="9802114at2"/>
<dbReference type="PROSITE" id="PS51371">
    <property type="entry name" value="CBS"/>
    <property type="match status" value="1"/>
</dbReference>
<keyword evidence="4 9" id="KW-0812">Transmembrane</keyword>
<dbReference type="SUPFAM" id="SSF161093">
    <property type="entry name" value="MgtE membrane domain-like"/>
    <property type="match status" value="1"/>
</dbReference>
<dbReference type="PANTHER" id="PTHR43773">
    <property type="entry name" value="MAGNESIUM TRANSPORTER MGTE"/>
    <property type="match status" value="1"/>
</dbReference>
<dbReference type="InterPro" id="IPR000644">
    <property type="entry name" value="CBS_dom"/>
</dbReference>
<feature type="transmembrane region" description="Helical" evidence="9">
    <location>
        <begin position="278"/>
        <end position="303"/>
    </location>
</feature>
<feature type="transmembrane region" description="Helical" evidence="9">
    <location>
        <begin position="176"/>
        <end position="196"/>
    </location>
</feature>
<name>A0A0H5E2I1_9BACT</name>
<keyword evidence="8" id="KW-0129">CBS domain</keyword>
<dbReference type="AlphaFoldDB" id="A0A0H5E2I1"/>
<feature type="transmembrane region" description="Helical" evidence="9">
    <location>
        <begin position="315"/>
        <end position="338"/>
    </location>
</feature>
<dbReference type="PANTHER" id="PTHR43773:SF1">
    <property type="entry name" value="MAGNESIUM TRANSPORTER MGTE"/>
    <property type="match status" value="1"/>
</dbReference>